<feature type="binding site" evidence="18">
    <location>
        <position position="161"/>
    </location>
    <ligand>
        <name>NAD(+)</name>
        <dbReference type="ChEBI" id="CHEBI:57540"/>
    </ligand>
</feature>
<evidence type="ECO:0000259" key="20">
    <source>
        <dbReference type="Pfam" id="PF24621"/>
    </source>
</evidence>
<proteinExistence type="inferred from homology"/>
<dbReference type="EC" id="4.2.3.4" evidence="7 18"/>
<evidence type="ECO:0000313" key="22">
    <source>
        <dbReference type="Proteomes" id="UP000001096"/>
    </source>
</evidence>
<dbReference type="eggNOG" id="COG0337">
    <property type="taxonomic scope" value="Bacteria"/>
</dbReference>
<dbReference type="HOGENOM" id="CLU_001201_0_2_5"/>
<evidence type="ECO:0000256" key="16">
    <source>
        <dbReference type="ARBA" id="ARBA00023239"/>
    </source>
</evidence>
<feature type="domain" description="3-dehydroquinate synthase C-terminal" evidence="20">
    <location>
        <begin position="191"/>
        <end position="343"/>
    </location>
</feature>
<dbReference type="FunFam" id="3.40.50.1970:FF:000001">
    <property type="entry name" value="3-dehydroquinate synthase"/>
    <property type="match status" value="1"/>
</dbReference>
<evidence type="ECO:0000256" key="4">
    <source>
        <dbReference type="ARBA" id="ARBA00004496"/>
    </source>
</evidence>
<comment type="catalytic activity">
    <reaction evidence="1 18">
        <text>7-phospho-2-dehydro-3-deoxy-D-arabino-heptonate = 3-dehydroquinate + phosphate</text>
        <dbReference type="Rhea" id="RHEA:21968"/>
        <dbReference type="ChEBI" id="CHEBI:32364"/>
        <dbReference type="ChEBI" id="CHEBI:43474"/>
        <dbReference type="ChEBI" id="CHEBI:58394"/>
        <dbReference type="EC" id="4.2.3.4"/>
    </reaction>
</comment>
<dbReference type="Proteomes" id="UP000001096">
    <property type="component" value="Unassembled WGS sequence"/>
</dbReference>
<keyword evidence="22" id="KW-1185">Reference proteome</keyword>
<dbReference type="PATRIC" id="fig|883078.3.peg.3844"/>
<accession>K8P936</accession>
<feature type="binding site" evidence="18">
    <location>
        <position position="256"/>
    </location>
    <ligand>
        <name>Zn(2+)</name>
        <dbReference type="ChEBI" id="CHEBI:29105"/>
    </ligand>
</feature>
<dbReference type="AlphaFoldDB" id="K8P936"/>
<feature type="binding site" evidence="18">
    <location>
        <begin position="139"/>
        <end position="140"/>
    </location>
    <ligand>
        <name>NAD(+)</name>
        <dbReference type="ChEBI" id="CHEBI:57540"/>
    </ligand>
</feature>
<dbReference type="GO" id="GO:0003856">
    <property type="term" value="F:3-dehydroquinate synthase activity"/>
    <property type="evidence" value="ECO:0007669"/>
    <property type="project" value="UniProtKB-UniRule"/>
</dbReference>
<dbReference type="InterPro" id="IPR030960">
    <property type="entry name" value="DHQS/DOIS_N"/>
</dbReference>
<keyword evidence="16 18" id="KW-0456">Lyase</keyword>
<dbReference type="GO" id="GO:0000166">
    <property type="term" value="F:nucleotide binding"/>
    <property type="evidence" value="ECO:0007669"/>
    <property type="project" value="UniProtKB-KW"/>
</dbReference>
<name>K8P936_9BRAD</name>
<evidence type="ECO:0000256" key="12">
    <source>
        <dbReference type="ARBA" id="ARBA00022741"/>
    </source>
</evidence>
<gene>
    <name evidence="18" type="primary">aroB</name>
    <name evidence="21" type="ORF">HMPREF9695_03717</name>
</gene>
<dbReference type="GO" id="GO:0008652">
    <property type="term" value="P:amino acid biosynthetic process"/>
    <property type="evidence" value="ECO:0007669"/>
    <property type="project" value="UniProtKB-KW"/>
</dbReference>
<dbReference type="Pfam" id="PF24621">
    <property type="entry name" value="DHQS_C"/>
    <property type="match status" value="1"/>
</dbReference>
<dbReference type="GO" id="GO:0009073">
    <property type="term" value="P:aromatic amino acid family biosynthetic process"/>
    <property type="evidence" value="ECO:0007669"/>
    <property type="project" value="UniProtKB-KW"/>
</dbReference>
<evidence type="ECO:0000256" key="11">
    <source>
        <dbReference type="ARBA" id="ARBA00022723"/>
    </source>
</evidence>
<comment type="similarity">
    <text evidence="6 18">Belongs to the sugar phosphate cyclases superfamily. Dehydroquinate synthase family.</text>
</comment>
<evidence type="ECO:0000256" key="15">
    <source>
        <dbReference type="ARBA" id="ARBA00023141"/>
    </source>
</evidence>
<organism evidence="21 22">
    <name type="scientific">Afipia broomeae ATCC 49717</name>
    <dbReference type="NCBI Taxonomy" id="883078"/>
    <lineage>
        <taxon>Bacteria</taxon>
        <taxon>Pseudomonadati</taxon>
        <taxon>Pseudomonadota</taxon>
        <taxon>Alphaproteobacteria</taxon>
        <taxon>Hyphomicrobiales</taxon>
        <taxon>Nitrobacteraceae</taxon>
        <taxon>Afipia</taxon>
    </lineage>
</organism>
<dbReference type="GO" id="GO:0046872">
    <property type="term" value="F:metal ion binding"/>
    <property type="evidence" value="ECO:0007669"/>
    <property type="project" value="UniProtKB-KW"/>
</dbReference>
<dbReference type="CDD" id="cd08195">
    <property type="entry name" value="DHQS"/>
    <property type="match status" value="1"/>
</dbReference>
<evidence type="ECO:0000259" key="19">
    <source>
        <dbReference type="Pfam" id="PF01761"/>
    </source>
</evidence>
<dbReference type="RefSeq" id="WP_006022429.1">
    <property type="nucleotide sequence ID" value="NZ_KB375283.1"/>
</dbReference>
<keyword evidence="17 18" id="KW-0170">Cobalt</keyword>
<evidence type="ECO:0000256" key="1">
    <source>
        <dbReference type="ARBA" id="ARBA00001393"/>
    </source>
</evidence>
<dbReference type="PANTHER" id="PTHR43622:SF7">
    <property type="entry name" value="3-DEHYDROQUINATE SYNTHASE, CHLOROPLASTIC"/>
    <property type="match status" value="1"/>
</dbReference>
<dbReference type="PANTHER" id="PTHR43622">
    <property type="entry name" value="3-DEHYDROQUINATE SYNTHASE"/>
    <property type="match status" value="1"/>
</dbReference>
<feature type="binding site" evidence="18">
    <location>
        <begin position="115"/>
        <end position="119"/>
    </location>
    <ligand>
        <name>NAD(+)</name>
        <dbReference type="ChEBI" id="CHEBI:57540"/>
    </ligand>
</feature>
<feature type="binding site" evidence="18">
    <location>
        <position position="152"/>
    </location>
    <ligand>
        <name>NAD(+)</name>
        <dbReference type="ChEBI" id="CHEBI:57540"/>
    </ligand>
</feature>
<evidence type="ECO:0000256" key="6">
    <source>
        <dbReference type="ARBA" id="ARBA00005412"/>
    </source>
</evidence>
<comment type="pathway">
    <text evidence="5 18">Metabolic intermediate biosynthesis; chorismate biosynthesis; chorismate from D-erythrose 4-phosphate and phosphoenolpyruvate: step 2/7.</text>
</comment>
<dbReference type="InterPro" id="IPR030963">
    <property type="entry name" value="DHQ_synth_fam"/>
</dbReference>
<protein>
    <recommendedName>
        <fullName evidence="8 18">3-dehydroquinate synthase</fullName>
        <shortName evidence="18">DHQS</shortName>
        <ecNumber evidence="7 18">4.2.3.4</ecNumber>
    </recommendedName>
</protein>
<dbReference type="Gene3D" id="1.20.1090.10">
    <property type="entry name" value="Dehydroquinate synthase-like - alpha domain"/>
    <property type="match status" value="1"/>
</dbReference>
<reference evidence="21 22" key="1">
    <citation type="submission" date="2012-04" db="EMBL/GenBank/DDBJ databases">
        <title>The Genome Sequence of Afipia broomeae ATCC 49717.</title>
        <authorList>
            <consortium name="The Broad Institute Genome Sequencing Platform"/>
            <person name="Earl A."/>
            <person name="Ward D."/>
            <person name="Feldgarden M."/>
            <person name="Gevers D."/>
            <person name="Huys G."/>
            <person name="Walker B."/>
            <person name="Young S.K."/>
            <person name="Zeng Q."/>
            <person name="Gargeya S."/>
            <person name="Fitzgerald M."/>
            <person name="Haas B."/>
            <person name="Abouelleil A."/>
            <person name="Alvarado L."/>
            <person name="Arachchi H.M."/>
            <person name="Berlin A."/>
            <person name="Chapman S.B."/>
            <person name="Goldberg J."/>
            <person name="Griggs A."/>
            <person name="Gujja S."/>
            <person name="Hansen M."/>
            <person name="Howarth C."/>
            <person name="Imamovic A."/>
            <person name="Larimer J."/>
            <person name="McCowen C."/>
            <person name="Montmayeur A."/>
            <person name="Murphy C."/>
            <person name="Neiman D."/>
            <person name="Pearson M."/>
            <person name="Priest M."/>
            <person name="Roberts A."/>
            <person name="Saif S."/>
            <person name="Shea T."/>
            <person name="Sisk P."/>
            <person name="Sykes S."/>
            <person name="Wortman J."/>
            <person name="Nusbaum C."/>
            <person name="Birren B."/>
        </authorList>
    </citation>
    <scope>NUCLEOTIDE SEQUENCE [LARGE SCALE GENOMIC DNA]</scope>
    <source>
        <strain evidence="21 22">ATCC 49717</strain>
    </source>
</reference>
<evidence type="ECO:0000256" key="14">
    <source>
        <dbReference type="ARBA" id="ARBA00023027"/>
    </source>
</evidence>
<dbReference type="SUPFAM" id="SSF56796">
    <property type="entry name" value="Dehydroquinate synthase-like"/>
    <property type="match status" value="1"/>
</dbReference>
<evidence type="ECO:0000256" key="2">
    <source>
        <dbReference type="ARBA" id="ARBA00001911"/>
    </source>
</evidence>
<evidence type="ECO:0000256" key="5">
    <source>
        <dbReference type="ARBA" id="ARBA00004661"/>
    </source>
</evidence>
<evidence type="ECO:0000256" key="17">
    <source>
        <dbReference type="ARBA" id="ARBA00023285"/>
    </source>
</evidence>
<comment type="caution">
    <text evidence="21">The sequence shown here is derived from an EMBL/GenBank/DDBJ whole genome shotgun (WGS) entry which is preliminary data.</text>
</comment>
<comment type="subcellular location">
    <subcellularLocation>
        <location evidence="4 18">Cytoplasm</location>
    </subcellularLocation>
</comment>
<evidence type="ECO:0000256" key="7">
    <source>
        <dbReference type="ARBA" id="ARBA00013031"/>
    </source>
</evidence>
<dbReference type="InterPro" id="IPR016037">
    <property type="entry name" value="DHQ_synth_AroB"/>
</dbReference>
<dbReference type="NCBIfam" id="TIGR01357">
    <property type="entry name" value="aroB"/>
    <property type="match status" value="1"/>
</dbReference>
<keyword evidence="10 18" id="KW-0028">Amino-acid biosynthesis</keyword>
<keyword evidence="9 18" id="KW-0963">Cytoplasm</keyword>
<comment type="cofactor">
    <cofactor evidence="2 18">
        <name>NAD(+)</name>
        <dbReference type="ChEBI" id="CHEBI:57540"/>
    </cofactor>
</comment>
<evidence type="ECO:0000256" key="18">
    <source>
        <dbReference type="HAMAP-Rule" id="MF_00110"/>
    </source>
</evidence>
<keyword evidence="13 18" id="KW-0862">Zinc</keyword>
<dbReference type="GO" id="GO:0005737">
    <property type="term" value="C:cytoplasm"/>
    <property type="evidence" value="ECO:0007669"/>
    <property type="project" value="UniProtKB-SubCell"/>
</dbReference>
<dbReference type="Pfam" id="PF01761">
    <property type="entry name" value="DHQ_synthase"/>
    <property type="match status" value="1"/>
</dbReference>
<feature type="binding site" evidence="18">
    <location>
        <position position="274"/>
    </location>
    <ligand>
        <name>Zn(2+)</name>
        <dbReference type="ChEBI" id="CHEBI:29105"/>
    </ligand>
</feature>
<evidence type="ECO:0000256" key="9">
    <source>
        <dbReference type="ARBA" id="ARBA00022490"/>
    </source>
</evidence>
<feature type="domain" description="3-dehydroquinate synthase N-terminal" evidence="19">
    <location>
        <begin position="77"/>
        <end position="189"/>
    </location>
</feature>
<feature type="binding site" evidence="18">
    <location>
        <begin position="81"/>
        <end position="86"/>
    </location>
    <ligand>
        <name>NAD(+)</name>
        <dbReference type="ChEBI" id="CHEBI:57540"/>
    </ligand>
</feature>
<dbReference type="InterPro" id="IPR056179">
    <property type="entry name" value="DHQS_C"/>
</dbReference>
<dbReference type="GO" id="GO:0009423">
    <property type="term" value="P:chorismate biosynthetic process"/>
    <property type="evidence" value="ECO:0007669"/>
    <property type="project" value="UniProtKB-UniRule"/>
</dbReference>
<dbReference type="InterPro" id="IPR050071">
    <property type="entry name" value="Dehydroquinate_synthase"/>
</dbReference>
<keyword evidence="12 18" id="KW-0547">Nucleotide-binding</keyword>
<evidence type="ECO:0000256" key="8">
    <source>
        <dbReference type="ARBA" id="ARBA00017684"/>
    </source>
</evidence>
<evidence type="ECO:0000256" key="10">
    <source>
        <dbReference type="ARBA" id="ARBA00022605"/>
    </source>
</evidence>
<evidence type="ECO:0000256" key="3">
    <source>
        <dbReference type="ARBA" id="ARBA00003485"/>
    </source>
</evidence>
<dbReference type="PIRSF" id="PIRSF001455">
    <property type="entry name" value="DHQ_synth"/>
    <property type="match status" value="1"/>
</dbReference>
<dbReference type="EMBL" id="AGWX01000004">
    <property type="protein sequence ID" value="EKS37299.1"/>
    <property type="molecule type" value="Genomic_DNA"/>
</dbReference>
<comment type="function">
    <text evidence="3 18">Catalyzes the conversion of 3-deoxy-D-arabino-heptulosonate 7-phosphate (DAHP) to dehydroquinate (DHQ).</text>
</comment>
<dbReference type="Gene3D" id="3.40.50.1970">
    <property type="match status" value="1"/>
</dbReference>
<dbReference type="UniPathway" id="UPA00053">
    <property type="reaction ID" value="UER00085"/>
</dbReference>
<evidence type="ECO:0000313" key="21">
    <source>
        <dbReference type="EMBL" id="EKS37299.1"/>
    </source>
</evidence>
<keyword evidence="11 18" id="KW-0479">Metal-binding</keyword>
<comment type="cofactor">
    <cofactor evidence="18">
        <name>Co(2+)</name>
        <dbReference type="ChEBI" id="CHEBI:48828"/>
    </cofactor>
    <cofactor evidence="18">
        <name>Zn(2+)</name>
        <dbReference type="ChEBI" id="CHEBI:29105"/>
    </cofactor>
    <text evidence="18">Binds 1 divalent metal cation per subunit. Can use either Co(2+) or Zn(2+).</text>
</comment>
<feature type="binding site" evidence="18">
    <location>
        <position position="194"/>
    </location>
    <ligand>
        <name>Zn(2+)</name>
        <dbReference type="ChEBI" id="CHEBI:29105"/>
    </ligand>
</feature>
<sequence length="380" mass="39850">MTAPIKTNNPVTVGVALGDRAYDIVIGRDVLPSLGHRIAALRPGARAAIVTDRTVARHWLGKTEAALADAGIASSRIVVGEGEASKSYAVLQEVSEGLIAAKIERNDLVIALGGGVIGDLAGFAASIVRRGVDFVQVPTSLLAQVDSSVGGKTGINSPHGKNLVGAFHQPVLVIADTAVLDTLSPRQFRAGYAEVAKYGVLGDAALFDWLEAHHGEIFSGGAAREQAIAASCRAKAEIVARDERETGDRALLNLGHTFGHALEAATGFSDRLFHGEGVAVGMVLAAEFSARLNMISASDAARVQRHLASVGLPTKVQDIAGFQQEGLADADTLMTLMAQDKKVKRGRLTFILLEQVGKAVIVNDVDPSMVRAFLQEKLSG</sequence>
<dbReference type="HAMAP" id="MF_00110">
    <property type="entry name" value="DHQ_synthase"/>
    <property type="match status" value="1"/>
</dbReference>
<keyword evidence="15 18" id="KW-0057">Aromatic amino acid biosynthesis</keyword>
<comment type="caution">
    <text evidence="18">Lacks conserved residue(s) required for the propagation of feature annotation.</text>
</comment>
<evidence type="ECO:0000256" key="13">
    <source>
        <dbReference type="ARBA" id="ARBA00022833"/>
    </source>
</evidence>
<keyword evidence="14 18" id="KW-0520">NAD</keyword>